<evidence type="ECO:0000313" key="2">
    <source>
        <dbReference type="Proteomes" id="UP001175211"/>
    </source>
</evidence>
<gene>
    <name evidence="1" type="ORF">EV420DRAFT_1147723</name>
</gene>
<sequence>MLKISPYPTAGNLGPSRLPQPFREMNIPTTFGYMLVIRPDPPSIFRQLAYQENSPLPGPEVDPDGWQPLPPALLKGTIYSKIDRPSFNVSPILLNAYATLEGGPFPVSQSSSTLIRKSLICSRHRLAFLCSMRLHRFVTGWKLDLPSYPSIELRDQKITTGGETLCKTRLLRMVDLWSSMGVSTAGRRDQALGRLEVWELQNLGQSQ</sequence>
<comment type="caution">
    <text evidence="1">The sequence shown here is derived from an EMBL/GenBank/DDBJ whole genome shotgun (WGS) entry which is preliminary data.</text>
</comment>
<proteinExistence type="predicted"/>
<dbReference type="Proteomes" id="UP001175211">
    <property type="component" value="Unassembled WGS sequence"/>
</dbReference>
<accession>A0AA39TL62</accession>
<dbReference type="AlphaFoldDB" id="A0AA39TL62"/>
<dbReference type="EMBL" id="JAUEPS010000008">
    <property type="protein sequence ID" value="KAK0462987.1"/>
    <property type="molecule type" value="Genomic_DNA"/>
</dbReference>
<dbReference type="GeneID" id="85349621"/>
<protein>
    <submittedName>
        <fullName evidence="1">Uncharacterized protein</fullName>
    </submittedName>
</protein>
<keyword evidence="2" id="KW-1185">Reference proteome</keyword>
<name>A0AA39TL62_ARMTA</name>
<dbReference type="RefSeq" id="XP_060334453.1">
    <property type="nucleotide sequence ID" value="XM_060466073.1"/>
</dbReference>
<organism evidence="1 2">
    <name type="scientific">Armillaria tabescens</name>
    <name type="common">Ringless honey mushroom</name>
    <name type="synonym">Agaricus tabescens</name>
    <dbReference type="NCBI Taxonomy" id="1929756"/>
    <lineage>
        <taxon>Eukaryota</taxon>
        <taxon>Fungi</taxon>
        <taxon>Dikarya</taxon>
        <taxon>Basidiomycota</taxon>
        <taxon>Agaricomycotina</taxon>
        <taxon>Agaricomycetes</taxon>
        <taxon>Agaricomycetidae</taxon>
        <taxon>Agaricales</taxon>
        <taxon>Marasmiineae</taxon>
        <taxon>Physalacriaceae</taxon>
        <taxon>Desarmillaria</taxon>
    </lineage>
</organism>
<reference evidence="1" key="1">
    <citation type="submission" date="2023-06" db="EMBL/GenBank/DDBJ databases">
        <authorList>
            <consortium name="Lawrence Berkeley National Laboratory"/>
            <person name="Ahrendt S."/>
            <person name="Sahu N."/>
            <person name="Indic B."/>
            <person name="Wong-Bajracharya J."/>
            <person name="Merenyi Z."/>
            <person name="Ke H.-M."/>
            <person name="Monk M."/>
            <person name="Kocsube S."/>
            <person name="Drula E."/>
            <person name="Lipzen A."/>
            <person name="Balint B."/>
            <person name="Henrissat B."/>
            <person name="Andreopoulos B."/>
            <person name="Martin F.M."/>
            <person name="Harder C.B."/>
            <person name="Rigling D."/>
            <person name="Ford K.L."/>
            <person name="Foster G.D."/>
            <person name="Pangilinan J."/>
            <person name="Papanicolaou A."/>
            <person name="Barry K."/>
            <person name="LaButti K."/>
            <person name="Viragh M."/>
            <person name="Koriabine M."/>
            <person name="Yan M."/>
            <person name="Riley R."/>
            <person name="Champramary S."/>
            <person name="Plett K.L."/>
            <person name="Tsai I.J."/>
            <person name="Slot J."/>
            <person name="Sipos G."/>
            <person name="Plett J."/>
            <person name="Nagy L.G."/>
            <person name="Grigoriev I.V."/>
        </authorList>
    </citation>
    <scope>NUCLEOTIDE SEQUENCE</scope>
    <source>
        <strain evidence="1">CCBAS 213</strain>
    </source>
</reference>
<evidence type="ECO:0000313" key="1">
    <source>
        <dbReference type="EMBL" id="KAK0462987.1"/>
    </source>
</evidence>